<gene>
    <name evidence="9" type="primary">ZZEF1</name>
</gene>
<dbReference type="InterPro" id="IPR008979">
    <property type="entry name" value="Galactose-bd-like_sf"/>
</dbReference>
<dbReference type="Proteomes" id="UP000694546">
    <property type="component" value="Chromosome 7"/>
</dbReference>
<dbReference type="Pfam" id="PF03256">
    <property type="entry name" value="ANAPC10"/>
    <property type="match status" value="1"/>
</dbReference>
<evidence type="ECO:0000313" key="9">
    <source>
        <dbReference type="Ensembl" id="ENSGMOP00000013200.2"/>
    </source>
</evidence>
<organism evidence="9 10">
    <name type="scientific">Gadus morhua</name>
    <name type="common">Atlantic cod</name>
    <dbReference type="NCBI Taxonomy" id="8049"/>
    <lineage>
        <taxon>Eukaryota</taxon>
        <taxon>Metazoa</taxon>
        <taxon>Chordata</taxon>
        <taxon>Craniata</taxon>
        <taxon>Vertebrata</taxon>
        <taxon>Euteleostomi</taxon>
        <taxon>Actinopterygii</taxon>
        <taxon>Neopterygii</taxon>
        <taxon>Teleostei</taxon>
        <taxon>Neoteleostei</taxon>
        <taxon>Acanthomorphata</taxon>
        <taxon>Zeiogadaria</taxon>
        <taxon>Gadariae</taxon>
        <taxon>Gadiformes</taxon>
        <taxon>Gadoidei</taxon>
        <taxon>Gadidae</taxon>
        <taxon>Gadus</taxon>
    </lineage>
</organism>
<keyword evidence="3" id="KW-0862">Zinc</keyword>
<feature type="compositionally biased region" description="Basic and acidic residues" evidence="5">
    <location>
        <begin position="2455"/>
        <end position="2494"/>
    </location>
</feature>
<dbReference type="InterPro" id="IPR000433">
    <property type="entry name" value="Znf_ZZ"/>
</dbReference>
<feature type="domain" description="EF-hand" evidence="7">
    <location>
        <begin position="131"/>
        <end position="166"/>
    </location>
</feature>
<dbReference type="Pfam" id="PF00569">
    <property type="entry name" value="ZZ"/>
    <property type="match status" value="2"/>
</dbReference>
<dbReference type="PROSITE" id="PS51284">
    <property type="entry name" value="DOC"/>
    <property type="match status" value="1"/>
</dbReference>
<feature type="compositionally biased region" description="Polar residues" evidence="5">
    <location>
        <begin position="2047"/>
        <end position="2066"/>
    </location>
</feature>
<evidence type="ECO:0000256" key="4">
    <source>
        <dbReference type="PROSITE-ProRule" id="PRU00228"/>
    </source>
</evidence>
<dbReference type="CDD" id="cd02249">
    <property type="entry name" value="ZZ"/>
    <property type="match status" value="1"/>
</dbReference>
<feature type="region of interest" description="Disordered" evidence="5">
    <location>
        <begin position="1986"/>
        <end position="2106"/>
    </location>
</feature>
<feature type="compositionally biased region" description="Gly residues" evidence="5">
    <location>
        <begin position="37"/>
        <end position="49"/>
    </location>
</feature>
<proteinExistence type="predicted"/>
<feature type="region of interest" description="Disordered" evidence="5">
    <location>
        <begin position="1495"/>
        <end position="1543"/>
    </location>
</feature>
<dbReference type="InterPro" id="IPR002048">
    <property type="entry name" value="EF_hand_dom"/>
</dbReference>
<dbReference type="SMART" id="SM00291">
    <property type="entry name" value="ZnF_ZZ"/>
    <property type="match status" value="2"/>
</dbReference>
<feature type="compositionally biased region" description="Low complexity" evidence="5">
    <location>
        <begin position="1495"/>
        <end position="1505"/>
    </location>
</feature>
<reference evidence="9" key="1">
    <citation type="submission" date="2025-08" db="UniProtKB">
        <authorList>
            <consortium name="Ensembl"/>
        </authorList>
    </citation>
    <scope>IDENTIFICATION</scope>
</reference>
<evidence type="ECO:0000256" key="3">
    <source>
        <dbReference type="ARBA" id="ARBA00022833"/>
    </source>
</evidence>
<dbReference type="PANTHER" id="PTHR22772:SF4">
    <property type="entry name" value="ZINC FINGER ZZ-TYPE AND EF-HAND DOMAIN-CONTAINING PROTEIN 1"/>
    <property type="match status" value="1"/>
</dbReference>
<feature type="region of interest" description="Disordered" evidence="5">
    <location>
        <begin position="1"/>
        <end position="68"/>
    </location>
</feature>
<dbReference type="Gene3D" id="1.10.238.10">
    <property type="entry name" value="EF-hand"/>
    <property type="match status" value="1"/>
</dbReference>
<feature type="region of interest" description="Disordered" evidence="5">
    <location>
        <begin position="2455"/>
        <end position="2497"/>
    </location>
</feature>
<dbReference type="OMA" id="RPTPPCE"/>
<feature type="domain" description="DOC" evidence="8">
    <location>
        <begin position="238"/>
        <end position="418"/>
    </location>
</feature>
<dbReference type="CDD" id="cd02343">
    <property type="entry name" value="ZZ_EF"/>
    <property type="match status" value="1"/>
</dbReference>
<feature type="compositionally biased region" description="Low complexity" evidence="5">
    <location>
        <begin position="50"/>
        <end position="60"/>
    </location>
</feature>
<dbReference type="SUPFAM" id="SSF57850">
    <property type="entry name" value="RING/U-box"/>
    <property type="match status" value="2"/>
</dbReference>
<evidence type="ECO:0000259" key="7">
    <source>
        <dbReference type="PROSITE" id="PS50222"/>
    </source>
</evidence>
<dbReference type="InterPro" id="IPR035914">
    <property type="entry name" value="Sperma_CUB_dom_sf"/>
</dbReference>
<accession>A0A8C5F7L2</accession>
<dbReference type="InterPro" id="IPR040099">
    <property type="entry name" value="ZZEF1"/>
</dbReference>
<dbReference type="Gene3D" id="2.60.120.260">
    <property type="entry name" value="Galactose-binding domain-like"/>
    <property type="match status" value="1"/>
</dbReference>
<name>A0A8C5F7L2_GADMO</name>
<dbReference type="InterPro" id="IPR043145">
    <property type="entry name" value="Znf_ZZ_sf"/>
</dbReference>
<evidence type="ECO:0000256" key="5">
    <source>
        <dbReference type="SAM" id="MobiDB-lite"/>
    </source>
</evidence>
<evidence type="ECO:0000313" key="10">
    <source>
        <dbReference type="Proteomes" id="UP000694546"/>
    </source>
</evidence>
<evidence type="ECO:0000259" key="8">
    <source>
        <dbReference type="PROSITE" id="PS51284"/>
    </source>
</evidence>
<dbReference type="Gene3D" id="3.30.60.90">
    <property type="match status" value="2"/>
</dbReference>
<feature type="domain" description="ZZ-type" evidence="6">
    <location>
        <begin position="1846"/>
        <end position="1901"/>
    </location>
</feature>
<dbReference type="PROSITE" id="PS50222">
    <property type="entry name" value="EF_HAND_2"/>
    <property type="match status" value="1"/>
</dbReference>
<feature type="compositionally biased region" description="Polar residues" evidence="5">
    <location>
        <begin position="1512"/>
        <end position="1528"/>
    </location>
</feature>
<dbReference type="InterPro" id="IPR041986">
    <property type="entry name" value="ZZEF1_ZZ"/>
</dbReference>
<protein>
    <submittedName>
        <fullName evidence="9">Zinc finger ZZ-type and EF-hand domain containing 1</fullName>
    </submittedName>
</protein>
<evidence type="ECO:0000259" key="6">
    <source>
        <dbReference type="PROSITE" id="PS50135"/>
    </source>
</evidence>
<dbReference type="InterPro" id="IPR004939">
    <property type="entry name" value="APC_su10/DOC_dom"/>
</dbReference>
<keyword evidence="1" id="KW-0479">Metal-binding</keyword>
<evidence type="ECO:0000256" key="1">
    <source>
        <dbReference type="ARBA" id="ARBA00022723"/>
    </source>
</evidence>
<dbReference type="PROSITE" id="PS50135">
    <property type="entry name" value="ZF_ZZ_2"/>
    <property type="match status" value="2"/>
</dbReference>
<dbReference type="SUPFAM" id="SSF47473">
    <property type="entry name" value="EF-hand"/>
    <property type="match status" value="1"/>
</dbReference>
<dbReference type="GeneTree" id="ENSGT00940000155045"/>
<feature type="compositionally biased region" description="Polar residues" evidence="5">
    <location>
        <begin position="1999"/>
        <end position="2019"/>
    </location>
</feature>
<evidence type="ECO:0000256" key="2">
    <source>
        <dbReference type="ARBA" id="ARBA00022771"/>
    </source>
</evidence>
<keyword evidence="2 4" id="KW-0863">Zinc-finger</keyword>
<reference evidence="9" key="2">
    <citation type="submission" date="2025-09" db="UniProtKB">
        <authorList>
            <consortium name="Ensembl"/>
        </authorList>
    </citation>
    <scope>IDENTIFICATION</scope>
</reference>
<dbReference type="PROSITE" id="PS01357">
    <property type="entry name" value="ZF_ZZ_1"/>
    <property type="match status" value="1"/>
</dbReference>
<dbReference type="GO" id="GO:0005509">
    <property type="term" value="F:calcium ion binding"/>
    <property type="evidence" value="ECO:0007669"/>
    <property type="project" value="InterPro"/>
</dbReference>
<dbReference type="SUPFAM" id="SSF49785">
    <property type="entry name" value="Galactose-binding domain-like"/>
    <property type="match status" value="1"/>
</dbReference>
<dbReference type="Gene3D" id="2.60.120.290">
    <property type="entry name" value="Spermadhesin, CUB domain"/>
    <property type="match status" value="1"/>
</dbReference>
<dbReference type="GO" id="GO:0008270">
    <property type="term" value="F:zinc ion binding"/>
    <property type="evidence" value="ECO:0007669"/>
    <property type="project" value="UniProtKB-KW"/>
</dbReference>
<feature type="domain" description="ZZ-type" evidence="6">
    <location>
        <begin position="1797"/>
        <end position="1852"/>
    </location>
</feature>
<sequence length="2998" mass="332124">MGNAESGVAGASGDEEDVEAESPGFAEDSPASAATGVGAGTAGGSGSGKSGRPTINNPPSTNGPPTPGVLLEQVKLREAAARISDSGLAIPESVLAGNEIALMRWLEDRLSRGEESVNVEQFCEMLEIRNAPRDECEEAFGQFDTEGDGVVDVESMLSALKNSNGANLQGELSHVIRHLQACSLTPGFVDIFSKYKDELGAHASKILKFLHRNRIPSSAIPFPLLEGYNSICTMRSTLVQNFLEFLLQKEKDLDIQYRVKVVTQCFSFIEASSNATDIHRMTDGETGSFWQSDGSARSHWIRLKMKPDVVLRRLAIAVASNDHSYMPQLVSVAVGKNRRSLQEIRDIRIPSNVTGYVALLENANITHPYIQINIKRCLSDGCDTRIHGLKTLGYQITKSKEVSVSDASAIWYLSLLTSLVTASMETNPVLAQTVLQSTQKALRHMPPLSLTPSSTEFPKFFSANILEEVDGFLLRIADCCVSPEAELTLLAFALARGSVAKVLQALSGISEHLETEYRASSLISSMASVRMRLLYRNGKPLQLHLQACDVKSKEEKSGPENMLAEPTTGDGFLTESGKKRASIILSTEDQSNFQVTQMKVKVRKGATGAKCGLVFAYKEANPFDAEKHFDRFKKFDLWDYDDYKDFVQDNVKLPAQSEDQPIGWFELEEDWNDVEIKLQQCRIAKFLMVKFLCTRQTSAERLGVQSLCFHGYLVVGAERLGDAEELLPDGGEGPEDLATTGQMLLNKTLFFIQQLTRDMDVSQFKQKFLLDFIGLSLTLFWSLYSKLMQIEGEEVMKSRVLLLQLLQNCFPMLQRGASEGHSEAGCSSSSGANADPPHGAVLELYTHLCQVVDRPETEALVEKALRREAVKALLSGAAIFFPDKHSRRDKLFHMMKNITEEDQPESVKVTFESLCNYFSDQDPSGLLLLPPKEVSTDFDISPILSVMETLLLVATRECEVMMGAVSGGPSRTVLLSLFWALQGSLLSWCYLQLKADTSGMGAQLARDIVVKYVNQFLGSAQGALASLLERYSGAEITEKLSSSILATVTRQLMIFLLELCSLDIPHSVLLKSFSSLVELLKNLSSDTGDIFSKVDQESCLQPQQPVVLRTWNMESPHNYENSRHETTIFCCPGATSFVVEFDERCQTEKRYDYLEFTDARGGKVRYDTKIGTEKWPKKVTFDAGPQLQFLFHSDSSNNEWGYKFSVTAQGLPDITVSWMSDVQLLVARLMGRLASRAMALKSPHEIRSVKELPPGRMAHVQSSPLWKPILRHGYWCFESSLPPPPQSPTITSPVDEFPRFLEDLARWNPNLEPNEGPAEPMRTLMLSCRRPPIRNEIAAGSTVDQAVNAIWAAMVYHTPALHQALKAHVAQGYKSSLSEDFVQVYTLADRIRTWMLETKQRHLVSKMNAPDEKEGAQEEVTMEALAEVCIQKSLLLLRFPPSGDTSGPAEGSSAPLLLRSCSVSEGDFQPTTSPVAATASAAAAAAAPLALALAQAAEPPSESEAGTVPEGGQQNQTAADAGLSSQTEEPAGPPSASSVPRRPIRRTLGRVRLLSYRSVEEPRTVLSVRERYPILKHLLNFMKDQALTTGSVLQTLALNKAQAQSVCRVLESVQQGLLSLGKPHLFQAPCILFLQELLACQKDFNGYFSQLSGSGQELREEVRRSYHQLVLMLVEAVQGFSGLNEKALLPALSCVQTCLLHLLDMSWEPQDLPLFLDIKLPDLLLNMSQENISVHDIAISQWTEEDEIAVYKKNQEWMDECADGMFEKWYDKIGEEGSVEDRRKMHRFIARYCDLLNVVISCDGCERIAPWHRYRCLQCMDMDLCKTCFLSGAKPEGHEDDHEMVNMEYACDHCQGLIVGSRINCNVCEDFDLCFGCYNAKKYPDSHLPTHRITVFPMVTIRISDRHRLIQPYIHNYSWLLFAALALYTSALASERRLDGEPLKTGSLDRALALQGRCSQLITECLLKGQDAKGLRSSALLALLSSNETSSDSELGPNSPESSRELSTADNTDNSSLPGSTAAVCSPTSPQDTVSPGDDPKGRRLVQQDTLDSPTLSQTPSVSSEDPLSPVVRPSEPTGLAAAASPASEAGKEQAERLSQAPRQDHVFSDCSRERILGLLAAMLPPAKPGCGLSLPSLSSILPQLFRVVVSNAGCLDETYHLTLGLLGQLLLRIPPAEADGAVGEALADKYELLAQLEAAGTETPGWKTTQLLFCLGAVCLDSRIGLDWACSVADILRGLNACPQWSVVIAAFTDHCVQQLPHTLRRTNLFTLLVLVGFPEVLCMGTQSVFVDNANEQHHMILLKHFTEKNHAAVVDVKTRKRKTVKDYQLIQPQDSSWAGLPAQAEGQPAHKALISRYLDSFISIISHLLKGSPDPGSPDAVEASWVLSLALKGLYNTLKKQGVEEAQQAIQRSGLTQLLVRKCSKGTGFSKLWLLRDLEILSVMLYSSKREIHSMTQDPERDEREPEPDREQDSDHSSCCTEEPRDPSRPDPLEGLDEETKICFQITHDALNAPLHILRAMYELQMKRTDSFFLEVQKRFDGDVIKTDETIRTLAQKWQPSRRPRSERTTKAVDTDMIVVSCVAKPSHCERATEEINLVAQKLITSSEGDLQLSYAKQRRTKSSALLHKELDARSNRAVRQYLVKVNQAIATLYARHVLAALLAEWPAGQPLSDEALELSGSSHMAYILDMLVQLEEKTLWEKILQRVLKGCGQSMLCSLSLTACQFMEEPGMAVQIRESKHPYDNNTNFEDKVHIPGAIYLSVKFDPRCHSEEGCDELIMSSSADFLQDLHTFSGSPQKWSDFEIPGDTLYYKFVADMSNTEWGYKFTVTGGHRGRFQTGFEILKQMLADEAVLSHLPLSDIWEWQVGVACRQTGTQRLKAIHLLLRLLQCQSQTACELMLLRPLWQLFVSMETTLCQDPACITVLLPLHRALTELFFIAESRATAQGILQEYLLAMTTDQQLLNHTAMALKNIAAISLAINYPNKSTKLLSMPS</sequence>
<dbReference type="InterPro" id="IPR011992">
    <property type="entry name" value="EF-hand-dom_pair"/>
</dbReference>
<dbReference type="Ensembl" id="ENSGMOT00000013551.2">
    <property type="protein sequence ID" value="ENSGMOP00000013200.2"/>
    <property type="gene ID" value="ENSGMOG00000012326.2"/>
</dbReference>
<keyword evidence="10" id="KW-1185">Reference proteome</keyword>
<dbReference type="PANTHER" id="PTHR22772">
    <property type="entry name" value="NOVEL ZZ TYPE ZINC FINGER DOMAIN CONTAINING PROTEIN"/>
    <property type="match status" value="1"/>
</dbReference>
<dbReference type="SMART" id="SM01337">
    <property type="entry name" value="APC10"/>
    <property type="match status" value="1"/>
</dbReference>